<gene>
    <name evidence="1" type="ORF">ACFO5I_08925</name>
</gene>
<comment type="caution">
    <text evidence="1">The sequence shown here is derived from an EMBL/GenBank/DDBJ whole genome shotgun (WGS) entry which is preliminary data.</text>
</comment>
<dbReference type="Gene3D" id="1.20.58.300">
    <property type="entry name" value="FlgN-like"/>
    <property type="match status" value="1"/>
</dbReference>
<reference evidence="2" key="1">
    <citation type="journal article" date="2019" name="Int. J. Syst. Evol. Microbiol.">
        <title>The Global Catalogue of Microorganisms (GCM) 10K type strain sequencing project: providing services to taxonomists for standard genome sequencing and annotation.</title>
        <authorList>
            <consortium name="The Broad Institute Genomics Platform"/>
            <consortium name="The Broad Institute Genome Sequencing Center for Infectious Disease"/>
            <person name="Wu L."/>
            <person name="Ma J."/>
        </authorList>
    </citation>
    <scope>NUCLEOTIDE SEQUENCE [LARGE SCALE GENOMIC DNA]</scope>
    <source>
        <strain evidence="2">CGMCC 1.19032</strain>
    </source>
</reference>
<dbReference type="EMBL" id="JBHSGS010000049">
    <property type="protein sequence ID" value="MFC4719847.1"/>
    <property type="molecule type" value="Genomic_DNA"/>
</dbReference>
<sequence length="120" mass="13801">MNEAKFESQLNRFLQILRKERKALVNNQPEKLEELVDQKATFVSVFDDYQGSISDKMKDLIVAIQRQQEENLLLTKQAISYQSMLMDAVKDTMKTSTQTTYAKTYGTAKQAPTTMINTQI</sequence>
<keyword evidence="1" id="KW-0969">Cilium</keyword>
<proteinExistence type="predicted"/>
<dbReference type="InterPro" id="IPR036679">
    <property type="entry name" value="FlgN-like_sf"/>
</dbReference>
<name>A0ABV9MVA1_9ENTE</name>
<keyword evidence="1" id="KW-0282">Flagellum</keyword>
<dbReference type="RefSeq" id="WP_204652869.1">
    <property type="nucleotide sequence ID" value="NZ_JAFBFD010000002.1"/>
</dbReference>
<dbReference type="Proteomes" id="UP001595969">
    <property type="component" value="Unassembled WGS sequence"/>
</dbReference>
<organism evidence="1 2">
    <name type="scientific">Enterococcus lemanii</name>
    <dbReference type="NCBI Taxonomy" id="1159752"/>
    <lineage>
        <taxon>Bacteria</taxon>
        <taxon>Bacillati</taxon>
        <taxon>Bacillota</taxon>
        <taxon>Bacilli</taxon>
        <taxon>Lactobacillales</taxon>
        <taxon>Enterococcaceae</taxon>
        <taxon>Enterococcus</taxon>
    </lineage>
</organism>
<protein>
    <submittedName>
        <fullName evidence="1">Flagellar protein FlgN</fullName>
    </submittedName>
</protein>
<dbReference type="SUPFAM" id="SSF140566">
    <property type="entry name" value="FlgN-like"/>
    <property type="match status" value="1"/>
</dbReference>
<accession>A0ABV9MVA1</accession>
<keyword evidence="2" id="KW-1185">Reference proteome</keyword>
<evidence type="ECO:0000313" key="2">
    <source>
        <dbReference type="Proteomes" id="UP001595969"/>
    </source>
</evidence>
<keyword evidence="1" id="KW-0966">Cell projection</keyword>
<evidence type="ECO:0000313" key="1">
    <source>
        <dbReference type="EMBL" id="MFC4719847.1"/>
    </source>
</evidence>